<keyword evidence="2" id="KW-1185">Reference proteome</keyword>
<gene>
    <name evidence="1" type="ORF">SAMN04487950_3245</name>
</gene>
<dbReference type="Gene3D" id="2.60.40.10">
    <property type="entry name" value="Immunoglobulins"/>
    <property type="match status" value="1"/>
</dbReference>
<proteinExistence type="predicted"/>
<organism evidence="1 2">
    <name type="scientific">Halogranum rubrum</name>
    <dbReference type="NCBI Taxonomy" id="553466"/>
    <lineage>
        <taxon>Archaea</taxon>
        <taxon>Methanobacteriati</taxon>
        <taxon>Methanobacteriota</taxon>
        <taxon>Stenosarchaea group</taxon>
        <taxon>Halobacteria</taxon>
        <taxon>Halobacteriales</taxon>
        <taxon>Haloferacaceae</taxon>
    </lineage>
</organism>
<evidence type="ECO:0000313" key="2">
    <source>
        <dbReference type="Proteomes" id="UP000199607"/>
    </source>
</evidence>
<dbReference type="STRING" id="553466.SAMN04487950_3245"/>
<dbReference type="InterPro" id="IPR013783">
    <property type="entry name" value="Ig-like_fold"/>
</dbReference>
<evidence type="ECO:0000313" key="1">
    <source>
        <dbReference type="EMBL" id="SFL28475.1"/>
    </source>
</evidence>
<dbReference type="Proteomes" id="UP000199607">
    <property type="component" value="Unassembled WGS sequence"/>
</dbReference>
<name>A0A1I4GEP0_9EURY</name>
<dbReference type="AlphaFoldDB" id="A0A1I4GEP0"/>
<sequence>MSNSVKVSEFDYESDDEGNLVVTATLRNESDEAATVTLIASVTAGKGKNEREVDQSEQFELSEGASADAAFTFDVPYTRFERNGGLDLEVHPA</sequence>
<dbReference type="EMBL" id="FOTC01000003">
    <property type="protein sequence ID" value="SFL28475.1"/>
    <property type="molecule type" value="Genomic_DNA"/>
</dbReference>
<reference evidence="2" key="1">
    <citation type="submission" date="2016-10" db="EMBL/GenBank/DDBJ databases">
        <authorList>
            <person name="Varghese N."/>
            <person name="Submissions S."/>
        </authorList>
    </citation>
    <scope>NUCLEOTIDE SEQUENCE [LARGE SCALE GENOMIC DNA]</scope>
    <source>
        <strain evidence="2">CGMCC 1.7738</strain>
    </source>
</reference>
<protein>
    <recommendedName>
        <fullName evidence="3">CARDB protein</fullName>
    </recommendedName>
</protein>
<evidence type="ECO:0008006" key="3">
    <source>
        <dbReference type="Google" id="ProtNLM"/>
    </source>
</evidence>
<accession>A0A1I4GEP0</accession>